<comment type="caution">
    <text evidence="3">The sequence shown here is derived from an EMBL/GenBank/DDBJ whole genome shotgun (WGS) entry which is preliminary data.</text>
</comment>
<dbReference type="EMBL" id="JABMCE010000083">
    <property type="protein sequence ID" value="NUU14711.1"/>
    <property type="molecule type" value="Genomic_DNA"/>
</dbReference>
<dbReference type="InterPro" id="IPR001437">
    <property type="entry name" value="Tscrpt_elong_fac_GreA/B_C"/>
</dbReference>
<evidence type="ECO:0000313" key="3">
    <source>
        <dbReference type="EMBL" id="NUU14711.1"/>
    </source>
</evidence>
<feature type="domain" description="Transcription elongation factor GreA/GreB C-terminal" evidence="2">
    <location>
        <begin position="57"/>
        <end position="134"/>
    </location>
</feature>
<dbReference type="InterPro" id="IPR036953">
    <property type="entry name" value="GreA/GreB_C_sf"/>
</dbReference>
<evidence type="ECO:0000256" key="1">
    <source>
        <dbReference type="SAM" id="MobiDB-lite"/>
    </source>
</evidence>
<keyword evidence="3" id="KW-0251">Elongation factor</keyword>
<dbReference type="Pfam" id="PF01272">
    <property type="entry name" value="GreA_GreB"/>
    <property type="match status" value="1"/>
</dbReference>
<dbReference type="RefSeq" id="WP_175352179.1">
    <property type="nucleotide sequence ID" value="NZ_BAAAWQ010000001.1"/>
</dbReference>
<reference evidence="3 4" key="1">
    <citation type="submission" date="2020-05" db="EMBL/GenBank/DDBJ databases">
        <title>Genome Sequencing of Type Strains.</title>
        <authorList>
            <person name="Lemaire J.F."/>
            <person name="Inderbitzin P."/>
            <person name="Gregorio O.A."/>
            <person name="Collins S.B."/>
            <person name="Wespe N."/>
            <person name="Knight-Connoni V."/>
        </authorList>
    </citation>
    <scope>NUCLEOTIDE SEQUENCE [LARGE SCALE GENOMIC DNA]</scope>
    <source>
        <strain evidence="3 4">ATCC 19096</strain>
    </source>
</reference>
<keyword evidence="3" id="KW-0648">Protein biosynthesis</keyword>
<feature type="region of interest" description="Disordered" evidence="1">
    <location>
        <begin position="1"/>
        <end position="35"/>
    </location>
</feature>
<proteinExistence type="predicted"/>
<evidence type="ECO:0000259" key="2">
    <source>
        <dbReference type="Pfam" id="PF01272"/>
    </source>
</evidence>
<protein>
    <submittedName>
        <fullName evidence="3">Transcription elongation factor GreA</fullName>
    </submittedName>
</protein>
<gene>
    <name evidence="3" type="ORF">HP507_12810</name>
</gene>
<name>A0ABX2MGC5_9MICO</name>
<keyword evidence="4" id="KW-1185">Reference proteome</keyword>
<dbReference type="Gene3D" id="3.10.50.30">
    <property type="entry name" value="Transcription elongation factor, GreA/GreB, C-terminal domain"/>
    <property type="match status" value="1"/>
</dbReference>
<dbReference type="GO" id="GO:0003746">
    <property type="term" value="F:translation elongation factor activity"/>
    <property type="evidence" value="ECO:0007669"/>
    <property type="project" value="UniProtKB-KW"/>
</dbReference>
<accession>A0ABX2MGC5</accession>
<dbReference type="Proteomes" id="UP000573001">
    <property type="component" value="Unassembled WGS sequence"/>
</dbReference>
<sequence length="138" mass="14789">MSTTETTWVPPSVLERMSEELETLSADPSPSPTVEERIRTLRDAIRNAETSEKPDDGLVEAGMLVTALFAGDEHPTSFLVGPRSLVEADPSIAVDVYSPTSPLGRAIDGAHVGDTVRYALPSGRSITLRILAAEPFRG</sequence>
<dbReference type="SUPFAM" id="SSF54534">
    <property type="entry name" value="FKBP-like"/>
    <property type="match status" value="1"/>
</dbReference>
<evidence type="ECO:0000313" key="4">
    <source>
        <dbReference type="Proteomes" id="UP000573001"/>
    </source>
</evidence>
<organism evidence="3 4">
    <name type="scientific">Curtobacterium pusillum</name>
    <dbReference type="NCBI Taxonomy" id="69373"/>
    <lineage>
        <taxon>Bacteria</taxon>
        <taxon>Bacillati</taxon>
        <taxon>Actinomycetota</taxon>
        <taxon>Actinomycetes</taxon>
        <taxon>Micrococcales</taxon>
        <taxon>Microbacteriaceae</taxon>
        <taxon>Curtobacterium</taxon>
    </lineage>
</organism>